<dbReference type="PANTHER" id="PTHR46436:SF2">
    <property type="entry name" value="CHROMOSOME UNDETERMINED SCAFFOLD_119, WHOLE GENOME SHOTGUN SEQUENCE"/>
    <property type="match status" value="1"/>
</dbReference>
<dbReference type="InterPro" id="IPR035892">
    <property type="entry name" value="C2_domain_sf"/>
</dbReference>
<dbReference type="OrthoDB" id="67700at2759"/>
<dbReference type="VEuPathDB" id="CryptoDB:Vbra_7763"/>
<gene>
    <name evidence="3" type="ORF">Vbra_7763</name>
</gene>
<accession>A0A0G4EM21</accession>
<feature type="domain" description="C2" evidence="2">
    <location>
        <begin position="493"/>
        <end position="622"/>
    </location>
</feature>
<evidence type="ECO:0000313" key="3">
    <source>
        <dbReference type="EMBL" id="CEL97888.1"/>
    </source>
</evidence>
<feature type="compositionally biased region" description="Pro residues" evidence="1">
    <location>
        <begin position="1146"/>
        <end position="1176"/>
    </location>
</feature>
<dbReference type="AlphaFoldDB" id="A0A0G4EM21"/>
<dbReference type="EMBL" id="CDMY01000258">
    <property type="protein sequence ID" value="CEL97888.1"/>
    <property type="molecule type" value="Genomic_DNA"/>
</dbReference>
<protein>
    <recommendedName>
        <fullName evidence="2">C2 domain-containing protein</fullName>
    </recommendedName>
</protein>
<dbReference type="Gene3D" id="2.60.40.150">
    <property type="entry name" value="C2 domain"/>
    <property type="match status" value="1"/>
</dbReference>
<dbReference type="PROSITE" id="PS50004">
    <property type="entry name" value="C2"/>
    <property type="match status" value="1"/>
</dbReference>
<organism evidence="3 4">
    <name type="scientific">Vitrella brassicaformis (strain CCMP3155)</name>
    <dbReference type="NCBI Taxonomy" id="1169540"/>
    <lineage>
        <taxon>Eukaryota</taxon>
        <taxon>Sar</taxon>
        <taxon>Alveolata</taxon>
        <taxon>Colpodellida</taxon>
        <taxon>Vitrellaceae</taxon>
        <taxon>Vitrella</taxon>
    </lineage>
</organism>
<dbReference type="Proteomes" id="UP000041254">
    <property type="component" value="Unassembled WGS sequence"/>
</dbReference>
<feature type="region of interest" description="Disordered" evidence="1">
    <location>
        <begin position="29"/>
        <end position="60"/>
    </location>
</feature>
<evidence type="ECO:0000259" key="2">
    <source>
        <dbReference type="PROSITE" id="PS50004"/>
    </source>
</evidence>
<name>A0A0G4EM21_VITBC</name>
<dbReference type="SMART" id="SM00239">
    <property type="entry name" value="C2"/>
    <property type="match status" value="1"/>
</dbReference>
<reference evidence="3 4" key="1">
    <citation type="submission" date="2014-11" db="EMBL/GenBank/DDBJ databases">
        <authorList>
            <person name="Zhu J."/>
            <person name="Qi W."/>
            <person name="Song R."/>
        </authorList>
    </citation>
    <scope>NUCLEOTIDE SEQUENCE [LARGE SCALE GENOMIC DNA]</scope>
</reference>
<feature type="compositionally biased region" description="Basic and acidic residues" evidence="1">
    <location>
        <begin position="31"/>
        <end position="40"/>
    </location>
</feature>
<dbReference type="Pfam" id="PF00168">
    <property type="entry name" value="C2"/>
    <property type="match status" value="1"/>
</dbReference>
<feature type="region of interest" description="Disordered" evidence="1">
    <location>
        <begin position="1132"/>
        <end position="1280"/>
    </location>
</feature>
<dbReference type="InterPro" id="IPR052299">
    <property type="entry name" value="CEP76"/>
</dbReference>
<dbReference type="OMA" id="CAHEFEY"/>
<dbReference type="InterPro" id="IPR000008">
    <property type="entry name" value="C2_dom"/>
</dbReference>
<feature type="compositionally biased region" description="Acidic residues" evidence="1">
    <location>
        <begin position="1270"/>
        <end position="1280"/>
    </location>
</feature>
<feature type="compositionally biased region" description="Low complexity" evidence="1">
    <location>
        <begin position="44"/>
        <end position="56"/>
    </location>
</feature>
<feature type="compositionally biased region" description="Basic and acidic residues" evidence="1">
    <location>
        <begin position="1259"/>
        <end position="1268"/>
    </location>
</feature>
<feature type="compositionally biased region" description="Polar residues" evidence="1">
    <location>
        <begin position="1241"/>
        <end position="1250"/>
    </location>
</feature>
<dbReference type="STRING" id="1169540.A0A0G4EM21"/>
<dbReference type="InterPro" id="IPR056290">
    <property type="entry name" value="CEPT76/DRC7_peptidase-like_dom"/>
</dbReference>
<dbReference type="InParanoid" id="A0A0G4EM21"/>
<evidence type="ECO:0000256" key="1">
    <source>
        <dbReference type="SAM" id="MobiDB-lite"/>
    </source>
</evidence>
<dbReference type="PANTHER" id="PTHR46436">
    <property type="entry name" value="CENTROSOMAL PROTEIN OF 76 KDA"/>
    <property type="match status" value="1"/>
</dbReference>
<sequence>MNLQLGKTAAKAVFGQAVESSKNVISRIRFAKGDDDKDQTGEEPAASPAAAAAAAAGDWRGGHEAVIEGEEEDESAQADDRDRVITEEEYRQLRKKKAREARSRNEGQVVALPAGDWGEDNLRGDGSEESEKHWRILRRFKCRIWNIRLENLLEDTKTQTLFLAFTIGGTLEEFRVVNYKGEERAVCEGYPGTVFKTHHADVKGGETIEFTTKPDLEWRGSYIDLENEWLSIDVWKLQTRAVNQLIGSQSASLYTFATGWVEQAFTFERIVKKKSVPAYKVSFQILFQEIYDFELTLCDWKVSNLMPLDTMKDLIQRIKRGDIDSTAGKKEVFSPLSDTKGDDEEGMVPRQAAKKGHGEEMDAILKGFDLEGDGEVGRRPGGRGDGPESEVDTRLLVEVVKTDPKMVMRIAPKAENMNVMRVETMPRYNTNNPSWEMLGCLYWRGTPHDLENESLEVRVKDTYRANQVTLLDETRLDGLDFGRVEGKVAVENKPRYRQIGSVMEMDNDKIYVIVKVVKIDQLHTSDEADHIDSYVEVTFDGMANRSRHVVDSLSPTYQHELSFVVNLRNTERISAEEVQNKGPVHIDVWGNSTGDVSNEHLGWTTIYLNEVLFTPDGKPREMEERKFYNNMTRNEEEYDTRVFHGKKRLRLLWDRDKKKESFVYFQIWTKSDLGAGGAIIQGFGMKTTLEKVDPWKKIPRSYESRLDVFTQCWTTMTKQLEGWARHRTFRCTVRDHRGDSHVLCRYVTPMKPPKAVAGDNAVNRFVRCIPFCEGSRAKDEFWTTPDFLVNLMKGPAMDHTLLHASLLLGIPLCAFVCLGTLWNRDKHAWVMTMQRSGRVYFWDTAKGAIYELPDRFLAPQELTQILPSTRIYEPTSEGGRSPARAAVVSGDPRVWSSRHMKHAASGRGMEVPDTMPALVHFENTPNLPYRSIEVIFNDRDMFANLQHQDPSGIYYDFWDPDLWYSFTYGAPIHHPDEIVTPPPCFQPKIMSAPMSDEWTARTKRSLSEKIMRYIQVHRNSKKIMTRWATDAALQGFLEKGLRLLEQVDTCPLEDFDFSVAKLQFARRAGPFRISRPIPRSRSVFNKFDFFEIRDKSAQFAIAVHVAPLPNGVVASYVYVIMMQQIKESEVKSILRSRMQKKRRARPPPAPSPSPAPQPPSEPSPAPAPSAPPPASPQRPRRSYLQYKDDEEEAERPAGRVPSGRRLTVKPPRDGESGSAEEPPTEGMGGVQQRLRVGSVVTRRQSVTMQYPSGGAPPTARERKLKPTAEAEGEGGVGDET</sequence>
<keyword evidence="4" id="KW-1185">Reference proteome</keyword>
<proteinExistence type="predicted"/>
<dbReference type="CDD" id="cd00030">
    <property type="entry name" value="C2"/>
    <property type="match status" value="1"/>
</dbReference>
<evidence type="ECO:0000313" key="4">
    <source>
        <dbReference type="Proteomes" id="UP000041254"/>
    </source>
</evidence>
<dbReference type="PhylomeDB" id="A0A0G4EM21"/>
<dbReference type="Pfam" id="PF24656">
    <property type="entry name" value="CEPT76_peptidase"/>
    <property type="match status" value="1"/>
</dbReference>
<dbReference type="SUPFAM" id="SSF49562">
    <property type="entry name" value="C2 domain (Calcium/lipid-binding domain, CaLB)"/>
    <property type="match status" value="1"/>
</dbReference>